<evidence type="ECO:0000256" key="1">
    <source>
        <dbReference type="ARBA" id="ARBA00001946"/>
    </source>
</evidence>
<evidence type="ECO:0000313" key="7">
    <source>
        <dbReference type="Proteomes" id="UP000275012"/>
    </source>
</evidence>
<dbReference type="GO" id="GO:1901911">
    <property type="term" value="P:adenosine 5'-(hexahydrogen pentaphosphate) catabolic process"/>
    <property type="evidence" value="ECO:0007669"/>
    <property type="project" value="TreeGrafter"/>
</dbReference>
<dbReference type="PANTHER" id="PTHR12629:SF0">
    <property type="entry name" value="DIPHOSPHOINOSITOL-POLYPHOSPHATE DIPHOSPHATASE"/>
    <property type="match status" value="1"/>
</dbReference>
<dbReference type="GO" id="GO:0034432">
    <property type="term" value="F:bis(5'-adenosyl)-pentaphosphatase activity"/>
    <property type="evidence" value="ECO:0007669"/>
    <property type="project" value="TreeGrafter"/>
</dbReference>
<dbReference type="GO" id="GO:0034431">
    <property type="term" value="F:bis(5'-adenosyl)-hexaphosphatase activity"/>
    <property type="evidence" value="ECO:0007669"/>
    <property type="project" value="TreeGrafter"/>
</dbReference>
<dbReference type="Pfam" id="PF00293">
    <property type="entry name" value="NUDIX"/>
    <property type="match status" value="1"/>
</dbReference>
<organism evidence="6 7">
    <name type="scientific">Solilutibacter pythonis</name>
    <dbReference type="NCBI Taxonomy" id="2483112"/>
    <lineage>
        <taxon>Bacteria</taxon>
        <taxon>Pseudomonadati</taxon>
        <taxon>Pseudomonadota</taxon>
        <taxon>Gammaproteobacteria</taxon>
        <taxon>Lysobacterales</taxon>
        <taxon>Lysobacteraceae</taxon>
        <taxon>Solilutibacter</taxon>
    </lineage>
</organism>
<dbReference type="OrthoDB" id="5417595at2"/>
<reference evidence="6 7" key="1">
    <citation type="submission" date="2018-10" db="EMBL/GenBank/DDBJ databases">
        <title>Proposal of Lysobacter pythonis sp. nov. isolated from royal pythons (Python regius).</title>
        <authorList>
            <person name="Hans-Juergen B."/>
            <person name="Huptas C."/>
            <person name="Sandra B."/>
            <person name="Igor L."/>
            <person name="Joachim S."/>
            <person name="Siegfried S."/>
            <person name="Mareike W."/>
            <person name="Peter K."/>
        </authorList>
    </citation>
    <scope>NUCLEOTIDE SEQUENCE [LARGE SCALE GENOMIC DNA]</scope>
    <source>
        <strain evidence="6 7">4284/11</strain>
    </source>
</reference>
<sequence length="150" mass="17103">MTIFRFLRNILGRRPRHLQVAALCLRGAGESREVLLITTRGRGRWILPKGWPMKDRGLAAAALQEAWEEAGVIGAVGETALGRYRYLKPGRGRGKSWLEVWVFPVEVRELAEDYPEAGQRQRRWWPLAEAVGIVEEPQLAAFLRRLSMRG</sequence>
<evidence type="ECO:0000256" key="4">
    <source>
        <dbReference type="ARBA" id="ARBA00022842"/>
    </source>
</evidence>
<dbReference type="SUPFAM" id="SSF55811">
    <property type="entry name" value="Nudix"/>
    <property type="match status" value="1"/>
</dbReference>
<keyword evidence="2" id="KW-0479">Metal-binding</keyword>
<dbReference type="Gene3D" id="3.90.79.10">
    <property type="entry name" value="Nucleoside Triphosphate Pyrophosphohydrolase"/>
    <property type="match status" value="1"/>
</dbReference>
<dbReference type="PANTHER" id="PTHR12629">
    <property type="entry name" value="DIPHOSPHOINOSITOL POLYPHOSPHATE PHOSPHOHYDROLASE"/>
    <property type="match status" value="1"/>
</dbReference>
<keyword evidence="4" id="KW-0460">Magnesium</keyword>
<evidence type="ECO:0000313" key="6">
    <source>
        <dbReference type="EMBL" id="RMH87546.1"/>
    </source>
</evidence>
<dbReference type="GO" id="GO:0008486">
    <property type="term" value="F:diphosphoinositol-polyphosphate diphosphatase activity"/>
    <property type="evidence" value="ECO:0007669"/>
    <property type="project" value="TreeGrafter"/>
</dbReference>
<protein>
    <submittedName>
        <fullName evidence="6">NUDIX domain-containing protein</fullName>
    </submittedName>
</protein>
<name>A0A3M2HCR9_9GAMM</name>
<evidence type="ECO:0000256" key="2">
    <source>
        <dbReference type="ARBA" id="ARBA00022723"/>
    </source>
</evidence>
<dbReference type="PROSITE" id="PS51462">
    <property type="entry name" value="NUDIX"/>
    <property type="match status" value="1"/>
</dbReference>
<keyword evidence="3" id="KW-0378">Hydrolase</keyword>
<dbReference type="InterPro" id="IPR000086">
    <property type="entry name" value="NUDIX_hydrolase_dom"/>
</dbReference>
<dbReference type="GO" id="GO:0005737">
    <property type="term" value="C:cytoplasm"/>
    <property type="evidence" value="ECO:0007669"/>
    <property type="project" value="TreeGrafter"/>
</dbReference>
<dbReference type="EMBL" id="RFLY01000028">
    <property type="protein sequence ID" value="RMH87546.1"/>
    <property type="molecule type" value="Genomic_DNA"/>
</dbReference>
<evidence type="ECO:0000256" key="3">
    <source>
        <dbReference type="ARBA" id="ARBA00022801"/>
    </source>
</evidence>
<dbReference type="CDD" id="cd04666">
    <property type="entry name" value="NUDIX_DIPP2_like_Nudt4"/>
    <property type="match status" value="1"/>
</dbReference>
<evidence type="ECO:0000259" key="5">
    <source>
        <dbReference type="PROSITE" id="PS51462"/>
    </source>
</evidence>
<dbReference type="InterPro" id="IPR047198">
    <property type="entry name" value="DDP-like_NUDIX"/>
</dbReference>
<feature type="domain" description="Nudix hydrolase" evidence="5">
    <location>
        <begin position="15"/>
        <end position="150"/>
    </location>
</feature>
<dbReference type="GO" id="GO:0046872">
    <property type="term" value="F:metal ion binding"/>
    <property type="evidence" value="ECO:0007669"/>
    <property type="project" value="UniProtKB-KW"/>
</dbReference>
<gene>
    <name evidence="6" type="ORF">EBB59_12840</name>
</gene>
<comment type="cofactor">
    <cofactor evidence="1">
        <name>Mg(2+)</name>
        <dbReference type="ChEBI" id="CHEBI:18420"/>
    </cofactor>
</comment>
<dbReference type="GO" id="GO:0000298">
    <property type="term" value="F:endopolyphosphatase activity"/>
    <property type="evidence" value="ECO:0007669"/>
    <property type="project" value="TreeGrafter"/>
</dbReference>
<dbReference type="AlphaFoldDB" id="A0A3M2HCR9"/>
<proteinExistence type="predicted"/>
<keyword evidence="7" id="KW-1185">Reference proteome</keyword>
<dbReference type="GO" id="GO:1901909">
    <property type="term" value="P:diadenosine hexaphosphate catabolic process"/>
    <property type="evidence" value="ECO:0007669"/>
    <property type="project" value="TreeGrafter"/>
</dbReference>
<dbReference type="GO" id="GO:0071543">
    <property type="term" value="P:diphosphoinositol polyphosphate metabolic process"/>
    <property type="evidence" value="ECO:0007669"/>
    <property type="project" value="TreeGrafter"/>
</dbReference>
<dbReference type="InterPro" id="IPR015797">
    <property type="entry name" value="NUDIX_hydrolase-like_dom_sf"/>
</dbReference>
<dbReference type="GO" id="GO:1901907">
    <property type="term" value="P:diadenosine pentaphosphate catabolic process"/>
    <property type="evidence" value="ECO:0007669"/>
    <property type="project" value="TreeGrafter"/>
</dbReference>
<accession>A0A3M2HCR9</accession>
<dbReference type="Proteomes" id="UP000275012">
    <property type="component" value="Unassembled WGS sequence"/>
</dbReference>
<dbReference type="RefSeq" id="WP_122102548.1">
    <property type="nucleotide sequence ID" value="NZ_RFLY01000028.1"/>
</dbReference>
<comment type="caution">
    <text evidence="6">The sequence shown here is derived from an EMBL/GenBank/DDBJ whole genome shotgun (WGS) entry which is preliminary data.</text>
</comment>